<feature type="compositionally biased region" description="Basic and acidic residues" evidence="1">
    <location>
        <begin position="40"/>
        <end position="50"/>
    </location>
</feature>
<organism evidence="3 4">
    <name type="scientific">Falconid herpesvirus 1</name>
    <dbReference type="NCBI Taxonomy" id="1510155"/>
    <lineage>
        <taxon>Viruses</taxon>
        <taxon>Duplodnaviria</taxon>
        <taxon>Heunggongvirae</taxon>
        <taxon>Peploviricota</taxon>
        <taxon>Herviviricetes</taxon>
        <taxon>Herpesvirales</taxon>
        <taxon>Orthoherpesviridae</taxon>
        <taxon>Alphaherpesvirinae</taxon>
        <taxon>Mardivirus</taxon>
        <taxon>Mardivirus columbidalpha1</taxon>
    </lineage>
</organism>
<keyword evidence="2" id="KW-1133">Transmembrane helix</keyword>
<protein>
    <submittedName>
        <fullName evidence="3">Uncharacterized protein</fullName>
    </submittedName>
</protein>
<evidence type="ECO:0000256" key="2">
    <source>
        <dbReference type="SAM" id="Phobius"/>
    </source>
</evidence>
<feature type="compositionally biased region" description="Pro residues" evidence="1">
    <location>
        <begin position="106"/>
        <end position="118"/>
    </location>
</feature>
<dbReference type="KEGG" id="vg:19738366"/>
<keyword evidence="2" id="KW-0472">Membrane</keyword>
<evidence type="ECO:0000256" key="1">
    <source>
        <dbReference type="SAM" id="MobiDB-lite"/>
    </source>
</evidence>
<feature type="transmembrane region" description="Helical" evidence="2">
    <location>
        <begin position="143"/>
        <end position="162"/>
    </location>
</feature>
<reference evidence="3 4" key="1">
    <citation type="journal article" date="2014" name="Virus Res.">
        <title>Molecular characterization of the complete genome of falconid herpesvirus strain S-18.</title>
        <authorList>
            <person name="Spatz S.J."/>
            <person name="Volkening J.D."/>
            <person name="Ross T.A."/>
        </authorList>
    </citation>
    <scope>NUCLEOTIDE SEQUENCE [LARGE SCALE GENOMIC DNA]</scope>
    <source>
        <strain evidence="3">S-18</strain>
    </source>
</reference>
<dbReference type="RefSeq" id="YP_009046562.1">
    <property type="nucleotide sequence ID" value="NC_024450.1"/>
</dbReference>
<dbReference type="Proteomes" id="UP000146149">
    <property type="component" value="Segment"/>
</dbReference>
<accession>A0A068EPN0</accession>
<feature type="compositionally biased region" description="Acidic residues" evidence="1">
    <location>
        <begin position="9"/>
        <end position="20"/>
    </location>
</feature>
<evidence type="ECO:0000313" key="4">
    <source>
        <dbReference type="Proteomes" id="UP000146149"/>
    </source>
</evidence>
<feature type="region of interest" description="Disordered" evidence="1">
    <location>
        <begin position="27"/>
        <end position="131"/>
    </location>
</feature>
<dbReference type="GeneID" id="19738366"/>
<feature type="region of interest" description="Disordered" evidence="1">
    <location>
        <begin position="1"/>
        <end position="20"/>
    </location>
</feature>
<evidence type="ECO:0000313" key="3">
    <source>
        <dbReference type="EMBL" id="AID52768.1"/>
    </source>
</evidence>
<proteinExistence type="predicted"/>
<dbReference type="EMBL" id="KJ668231">
    <property type="protein sequence ID" value="AID52768.1"/>
    <property type="molecule type" value="Genomic_DNA"/>
</dbReference>
<name>A0A068EPN0_9ALPH</name>
<gene>
    <name evidence="3" type="ORF">FaHV1S18_078</name>
</gene>
<keyword evidence="2" id="KW-0812">Transmembrane</keyword>
<sequence length="175" mass="19866">MTAARYVDGDDYTSSEDEEAETIEMVEMTNRSSRISPPGEMRRYTDRPPSYEEAIADAARRNTMRYTDRPPGYDDDPEAMHDVSLESEDELEDLHPRLPSYNAVSGPPPDYSTLPPPYNDSDLPESHEESQVPEYNTFHSDGAGFLLMTFTYFLLIGALLFIMTHSKSVKNKVEI</sequence>
<feature type="compositionally biased region" description="Basic and acidic residues" evidence="1">
    <location>
        <begin position="66"/>
        <end position="84"/>
    </location>
</feature>